<feature type="region of interest" description="Disordered" evidence="1">
    <location>
        <begin position="318"/>
        <end position="525"/>
    </location>
</feature>
<proteinExistence type="predicted"/>
<evidence type="ECO:0000256" key="1">
    <source>
        <dbReference type="SAM" id="MobiDB-lite"/>
    </source>
</evidence>
<feature type="compositionally biased region" description="Low complexity" evidence="1">
    <location>
        <begin position="484"/>
        <end position="507"/>
    </location>
</feature>
<name>A0A562KX89_9GAMM</name>
<accession>A0A562KX89</accession>
<protein>
    <submittedName>
        <fullName evidence="2">Uncharacterized protein DUF3300</fullName>
    </submittedName>
</protein>
<comment type="caution">
    <text evidence="2">The sequence shown here is derived from an EMBL/GenBank/DDBJ whole genome shotgun (WGS) entry which is preliminary data.</text>
</comment>
<gene>
    <name evidence="2" type="ORF">IP90_03009</name>
</gene>
<dbReference type="InterPro" id="IPR021728">
    <property type="entry name" value="DUF3300"/>
</dbReference>
<evidence type="ECO:0000313" key="3">
    <source>
        <dbReference type="Proteomes" id="UP000315167"/>
    </source>
</evidence>
<keyword evidence="3" id="KW-1185">Reference proteome</keyword>
<feature type="compositionally biased region" description="Low complexity" evidence="1">
    <location>
        <begin position="424"/>
        <end position="450"/>
    </location>
</feature>
<dbReference type="PROSITE" id="PS51257">
    <property type="entry name" value="PROKAR_LIPOPROTEIN"/>
    <property type="match status" value="1"/>
</dbReference>
<feature type="compositionally biased region" description="Basic and acidic residues" evidence="1">
    <location>
        <begin position="363"/>
        <end position="379"/>
    </location>
</feature>
<sequence>MRTLRLDICAVVLLATAACSREQPAPATPAATPAAAPPAAAAPLQSEPVFTREELDQMVAPIALYPDPLLAQVLMAATYPGDVSDAVAWSKAHPDARGDAAVKQVAEQPWDPSVQSLVAFPQALATLGQDPAWVQRLGDAFLAQPDEVMDAVQRLRQQAQTAGNLESNEYQNVSVEPPAPQVAPAVGAAGGTTVVESAPSTIVIQPADPEVVYVPSYNPTTVYGTWAYPSYPPAYYPPPPGYYAGNALVSGLAFGVGVAITDSLWGGFDWNDDDIDINVNRYNNINVNRQIDVNQNTWRHNPANRDGVPYRDRANREFNSRRLDGADQRAAFRGGDAQRAQAREQARASMQKHGVDAPARNNQEARDRAQAAARDRDRTQPGAAGSRDQARDRAQAATERTQARDRAQGAAQRASPQTREHAQAARAKAHTAAQSHPQAASKAKARQAQSNSHARTAARSQAQHHQAPRNNAFQGASKPHASKAAAQRGHASHAAAKRPAASRPAGKPVQRPSHPPQQRHAARRR</sequence>
<dbReference type="RefSeq" id="WP_144900489.1">
    <property type="nucleotide sequence ID" value="NZ_VLKN01000008.1"/>
</dbReference>
<dbReference type="Proteomes" id="UP000315167">
    <property type="component" value="Unassembled WGS sequence"/>
</dbReference>
<dbReference type="OrthoDB" id="197257at2"/>
<feature type="compositionally biased region" description="Low complexity" evidence="1">
    <location>
        <begin position="328"/>
        <end position="340"/>
    </location>
</feature>
<evidence type="ECO:0000313" key="2">
    <source>
        <dbReference type="EMBL" id="TWI00003.1"/>
    </source>
</evidence>
<organism evidence="2 3">
    <name type="scientific">Luteimonas cucumeris</name>
    <dbReference type="NCBI Taxonomy" id="985012"/>
    <lineage>
        <taxon>Bacteria</taxon>
        <taxon>Pseudomonadati</taxon>
        <taxon>Pseudomonadota</taxon>
        <taxon>Gammaproteobacteria</taxon>
        <taxon>Lysobacterales</taxon>
        <taxon>Lysobacteraceae</taxon>
        <taxon>Luteimonas</taxon>
    </lineage>
</organism>
<dbReference type="PANTHER" id="PTHR40269">
    <property type="entry name" value="OUTER MEMBRANE PROTEIN-RELATED"/>
    <property type="match status" value="1"/>
</dbReference>
<dbReference type="AlphaFoldDB" id="A0A562KX89"/>
<dbReference type="PANTHER" id="PTHR40269:SF1">
    <property type="entry name" value="OUTER MEMBRANE PROTEIN"/>
    <property type="match status" value="1"/>
</dbReference>
<dbReference type="EMBL" id="VLKN01000008">
    <property type="protein sequence ID" value="TWI00003.1"/>
    <property type="molecule type" value="Genomic_DNA"/>
</dbReference>
<dbReference type="Pfam" id="PF11737">
    <property type="entry name" value="DUF3300"/>
    <property type="match status" value="1"/>
</dbReference>
<feature type="compositionally biased region" description="Basic and acidic residues" evidence="1">
    <location>
        <begin position="318"/>
        <end position="327"/>
    </location>
</feature>
<reference evidence="2 3" key="1">
    <citation type="journal article" date="2015" name="Stand. Genomic Sci.">
        <title>Genomic Encyclopedia of Bacterial and Archaeal Type Strains, Phase III: the genomes of soil and plant-associated and newly described type strains.</title>
        <authorList>
            <person name="Whitman W.B."/>
            <person name="Woyke T."/>
            <person name="Klenk H.P."/>
            <person name="Zhou Y."/>
            <person name="Lilburn T.G."/>
            <person name="Beck B.J."/>
            <person name="De Vos P."/>
            <person name="Vandamme P."/>
            <person name="Eisen J.A."/>
            <person name="Garrity G."/>
            <person name="Hugenholtz P."/>
            <person name="Kyrpides N.C."/>
        </authorList>
    </citation>
    <scope>NUCLEOTIDE SEQUENCE [LARGE SCALE GENOMIC DNA]</scope>
    <source>
        <strain evidence="2 3">CGMCC 1.10821</strain>
    </source>
</reference>
<feature type="compositionally biased region" description="Polar residues" evidence="1">
    <location>
        <begin position="451"/>
        <end position="474"/>
    </location>
</feature>